<evidence type="ECO:0000313" key="2">
    <source>
        <dbReference type="EMBL" id="CUH59111.1"/>
    </source>
</evidence>
<name>A0A0P1FH75_9RHOB</name>
<organism evidence="2 3">
    <name type="scientific">Thalassobacter stenotrophicus</name>
    <dbReference type="NCBI Taxonomy" id="266809"/>
    <lineage>
        <taxon>Bacteria</taxon>
        <taxon>Pseudomonadati</taxon>
        <taxon>Pseudomonadota</taxon>
        <taxon>Alphaproteobacteria</taxon>
        <taxon>Rhodobacterales</taxon>
        <taxon>Roseobacteraceae</taxon>
        <taxon>Thalassobacter</taxon>
    </lineage>
</organism>
<keyword evidence="1" id="KW-1133">Transmembrane helix</keyword>
<keyword evidence="1" id="KW-0812">Transmembrane</keyword>
<accession>A0A0P1FH75</accession>
<reference evidence="2 3" key="1">
    <citation type="submission" date="2015-09" db="EMBL/GenBank/DDBJ databases">
        <authorList>
            <consortium name="Swine Surveillance"/>
        </authorList>
    </citation>
    <scope>NUCLEOTIDE SEQUENCE [LARGE SCALE GENOMIC DNA]</scope>
    <source>
        <strain evidence="2 3">CECT 5294</strain>
    </source>
</reference>
<dbReference type="RefSeq" id="WP_268873742.1">
    <property type="nucleotide sequence ID" value="NZ_CP107618.1"/>
</dbReference>
<evidence type="ECO:0000256" key="1">
    <source>
        <dbReference type="SAM" id="Phobius"/>
    </source>
</evidence>
<protein>
    <submittedName>
        <fullName evidence="2">Uncharacterized protein</fullName>
    </submittedName>
</protein>
<feature type="transmembrane region" description="Helical" evidence="1">
    <location>
        <begin position="7"/>
        <end position="25"/>
    </location>
</feature>
<sequence length="42" mass="4394">MGRLVKYLVILAILGAGGLYGYSYLLTADVAPVSLVVPVDVN</sequence>
<evidence type="ECO:0000313" key="3">
    <source>
        <dbReference type="Proteomes" id="UP000051298"/>
    </source>
</evidence>
<dbReference type="AlphaFoldDB" id="A0A0P1FH75"/>
<proteinExistence type="predicted"/>
<dbReference type="Proteomes" id="UP000051298">
    <property type="component" value="Unassembled WGS sequence"/>
</dbReference>
<dbReference type="EMBL" id="CYRX01000008">
    <property type="protein sequence ID" value="CUH59111.1"/>
    <property type="molecule type" value="Genomic_DNA"/>
</dbReference>
<keyword evidence="1" id="KW-0472">Membrane</keyword>
<gene>
    <name evidence="2" type="ORF">THS5294_00393</name>
</gene>